<dbReference type="OrthoDB" id="9808195at2"/>
<dbReference type="CDD" id="cd03884">
    <property type="entry name" value="M20_bAS"/>
    <property type="match status" value="1"/>
</dbReference>
<evidence type="ECO:0000259" key="8">
    <source>
        <dbReference type="Pfam" id="PF07687"/>
    </source>
</evidence>
<name>X4ZK13_9BACL</name>
<dbReference type="Gene3D" id="3.40.630.10">
    <property type="entry name" value="Zn peptidases"/>
    <property type="match status" value="1"/>
</dbReference>
<dbReference type="InterPro" id="IPR010158">
    <property type="entry name" value="Amidase_Cbmase"/>
</dbReference>
<dbReference type="HOGENOM" id="CLU_024588_6_0_9"/>
<dbReference type="AlphaFoldDB" id="X4ZK13"/>
<keyword evidence="7" id="KW-0862">Zinc</keyword>
<dbReference type="InterPro" id="IPR002933">
    <property type="entry name" value="Peptidase_M20"/>
</dbReference>
<evidence type="ECO:0000256" key="2">
    <source>
        <dbReference type="ARBA" id="ARBA00006153"/>
    </source>
</evidence>
<dbReference type="Proteomes" id="UP000019772">
    <property type="component" value="Chromosome"/>
</dbReference>
<dbReference type="NCBIfam" id="NF006771">
    <property type="entry name" value="PRK09290.1-5"/>
    <property type="match status" value="1"/>
</dbReference>
<reference evidence="9 10" key="1">
    <citation type="journal article" date="2014" name="PLoS Genet.">
        <title>Comparative Genomic Analysis of N2-Fixing and Non-N2-Fixing Paenibacillus spp.: Organization, Evolution and Expression of the Nitrogen Fixation Genes.</title>
        <authorList>
            <person name="Xie J.B."/>
            <person name="Du Z."/>
            <person name="Bai L."/>
            <person name="Tian C."/>
            <person name="Zhang Y."/>
            <person name="Xie J.Y."/>
            <person name="Wang T."/>
            <person name="Liu X."/>
            <person name="Chen X."/>
            <person name="Cheng Q."/>
            <person name="Chen S."/>
            <person name="Li J."/>
        </authorList>
    </citation>
    <scope>NUCLEOTIDE SEQUENCE [LARGE SCALE GENOMIC DNA]</scope>
    <source>
        <strain evidence="9 10">T27</strain>
    </source>
</reference>
<dbReference type="SUPFAM" id="SSF53187">
    <property type="entry name" value="Zn-dependent exopeptidases"/>
    <property type="match status" value="1"/>
</dbReference>
<dbReference type="InterPro" id="IPR011650">
    <property type="entry name" value="Peptidase_M20_dimer"/>
</dbReference>
<proteinExistence type="inferred from homology"/>
<dbReference type="PANTHER" id="PTHR32494:SF19">
    <property type="entry name" value="ALLANTOATE DEIMINASE-RELATED"/>
    <property type="match status" value="1"/>
</dbReference>
<dbReference type="PANTHER" id="PTHR32494">
    <property type="entry name" value="ALLANTOATE DEIMINASE-RELATED"/>
    <property type="match status" value="1"/>
</dbReference>
<accession>X4ZK13</accession>
<feature type="binding site" evidence="7">
    <location>
        <position position="127"/>
    </location>
    <ligand>
        <name>Zn(2+)</name>
        <dbReference type="ChEBI" id="CHEBI:29105"/>
        <label>2</label>
    </ligand>
</feature>
<feature type="binding site" evidence="7">
    <location>
        <position position="383"/>
    </location>
    <ligand>
        <name>Zn(2+)</name>
        <dbReference type="ChEBI" id="CHEBI:29105"/>
        <label>2</label>
    </ligand>
</feature>
<evidence type="ECO:0000256" key="7">
    <source>
        <dbReference type="PIRSR" id="PIRSR001235-1"/>
    </source>
</evidence>
<keyword evidence="5 9" id="KW-0378">Hydrolase</keyword>
<evidence type="ECO:0000256" key="4">
    <source>
        <dbReference type="ARBA" id="ARBA00022723"/>
    </source>
</evidence>
<keyword evidence="10" id="KW-1185">Reference proteome</keyword>
<comment type="cofactor">
    <cofactor evidence="1">
        <name>Mn(2+)</name>
        <dbReference type="ChEBI" id="CHEBI:29035"/>
    </cofactor>
</comment>
<dbReference type="GO" id="GO:0046872">
    <property type="term" value="F:metal ion binding"/>
    <property type="evidence" value="ECO:0007669"/>
    <property type="project" value="UniProtKB-KW"/>
</dbReference>
<sequence>MIAINKERVWKSILDLSEIGKSEHGGVTRLSFTEEEKRAKEYVTQRMKEAGLTVYEDPIGNLFGRWEGTAPSAPVVMFGSHIDSVLGGGNFDGPAGVLAAIEVVQTMREKGLTPDHPLEVAVFTDEEGARFHTGMIGSRAIVGKLNAEDLYKHKDDHQISIAEAMKASGLDPENLEQARRTPGSIKAYLELHIEQGKILESKDIPVGIVTGIAAPVWLQLTLNGKAGHAGTTPMDMRKDPLVAAAEIICKLEQLAIENPGTVGTVGKINALPGGVNIIPGRVELALDIRHPVEEVRNRVEDEIRAFIKRNCSERGIEYEIEVPHRLKPTPCSENVIAVVQDSVAAAGLPVQKLISGAAHDAMVMAEITEVGMIFVRSKDGISHHPDEWTSKEDLAWGTEVLYQSITRLAGIHH</sequence>
<dbReference type="Gene3D" id="3.30.70.360">
    <property type="match status" value="1"/>
</dbReference>
<evidence type="ECO:0000256" key="6">
    <source>
        <dbReference type="ARBA" id="ARBA00023211"/>
    </source>
</evidence>
<dbReference type="SUPFAM" id="SSF55031">
    <property type="entry name" value="Bacterial exopeptidase dimerisation domain"/>
    <property type="match status" value="1"/>
</dbReference>
<dbReference type="STRING" id="1268072.PSAB_13680"/>
<dbReference type="KEGG" id="psab:PSAB_13680"/>
<evidence type="ECO:0000313" key="9">
    <source>
        <dbReference type="EMBL" id="AHV97652.1"/>
    </source>
</evidence>
<feature type="binding site" evidence="7">
    <location>
        <position position="92"/>
    </location>
    <ligand>
        <name>Zn(2+)</name>
        <dbReference type="ChEBI" id="CHEBI:29105"/>
        <label>2</label>
    </ligand>
</feature>
<evidence type="ECO:0000313" key="10">
    <source>
        <dbReference type="Proteomes" id="UP000019772"/>
    </source>
</evidence>
<dbReference type="NCBIfam" id="TIGR01879">
    <property type="entry name" value="hydantase"/>
    <property type="match status" value="1"/>
</dbReference>
<gene>
    <name evidence="9" type="ORF">PSAB_13680</name>
</gene>
<keyword evidence="6" id="KW-0464">Manganese</keyword>
<dbReference type="Pfam" id="PF01546">
    <property type="entry name" value="Peptidase_M20"/>
    <property type="match status" value="1"/>
</dbReference>
<dbReference type="InterPro" id="IPR036264">
    <property type="entry name" value="Bact_exopeptidase_dim_dom"/>
</dbReference>
<protein>
    <submittedName>
        <fullName evidence="9">Allantoate amidohydrolase</fullName>
    </submittedName>
</protein>
<comment type="subunit">
    <text evidence="3">Homodimer.</text>
</comment>
<dbReference type="RefSeq" id="WP_038595885.1">
    <property type="nucleotide sequence ID" value="NZ_CP004078.1"/>
</dbReference>
<dbReference type="PIRSF" id="PIRSF001235">
    <property type="entry name" value="Amidase_carbamoylase"/>
    <property type="match status" value="1"/>
</dbReference>
<evidence type="ECO:0000256" key="5">
    <source>
        <dbReference type="ARBA" id="ARBA00022801"/>
    </source>
</evidence>
<feature type="binding site" evidence="7">
    <location>
        <position position="81"/>
    </location>
    <ligand>
        <name>Zn(2+)</name>
        <dbReference type="ChEBI" id="CHEBI:29105"/>
        <label>1</label>
    </ligand>
</feature>
<evidence type="ECO:0000256" key="3">
    <source>
        <dbReference type="ARBA" id="ARBA00011738"/>
    </source>
</evidence>
<evidence type="ECO:0000256" key="1">
    <source>
        <dbReference type="ARBA" id="ARBA00001936"/>
    </source>
</evidence>
<dbReference type="EMBL" id="CP004078">
    <property type="protein sequence ID" value="AHV97652.1"/>
    <property type="molecule type" value="Genomic_DNA"/>
</dbReference>
<dbReference type="Pfam" id="PF07687">
    <property type="entry name" value="M20_dimer"/>
    <property type="match status" value="1"/>
</dbReference>
<comment type="similarity">
    <text evidence="2">Belongs to the peptidase M20 family.</text>
</comment>
<dbReference type="GO" id="GO:0016813">
    <property type="term" value="F:hydrolase activity, acting on carbon-nitrogen (but not peptide) bonds, in linear amidines"/>
    <property type="evidence" value="ECO:0007669"/>
    <property type="project" value="InterPro"/>
</dbReference>
<feature type="domain" description="Peptidase M20 dimerisation" evidence="8">
    <location>
        <begin position="216"/>
        <end position="311"/>
    </location>
</feature>
<dbReference type="PATRIC" id="fig|1268072.3.peg.2831"/>
<feature type="binding site" evidence="7">
    <location>
        <position position="92"/>
    </location>
    <ligand>
        <name>Zn(2+)</name>
        <dbReference type="ChEBI" id="CHEBI:29105"/>
        <label>1</label>
    </ligand>
</feature>
<dbReference type="eggNOG" id="COG0624">
    <property type="taxonomic scope" value="Bacteria"/>
</dbReference>
<feature type="binding site" evidence="7">
    <location>
        <position position="192"/>
    </location>
    <ligand>
        <name>Zn(2+)</name>
        <dbReference type="ChEBI" id="CHEBI:29105"/>
        <label>1</label>
    </ligand>
</feature>
<keyword evidence="4 7" id="KW-0479">Metal-binding</keyword>
<organism evidence="9 10">
    <name type="scientific">Paenibacillus sabinae T27</name>
    <dbReference type="NCBI Taxonomy" id="1268072"/>
    <lineage>
        <taxon>Bacteria</taxon>
        <taxon>Bacillati</taxon>
        <taxon>Bacillota</taxon>
        <taxon>Bacilli</taxon>
        <taxon>Bacillales</taxon>
        <taxon>Paenibacillaceae</taxon>
        <taxon>Paenibacillus</taxon>
    </lineage>
</organism>
<comment type="cofactor">
    <cofactor evidence="7">
        <name>Zn(2+)</name>
        <dbReference type="ChEBI" id="CHEBI:29105"/>
    </cofactor>
    <text evidence="7">Binds 2 Zn(2+) ions per subunit.</text>
</comment>